<feature type="compositionally biased region" description="Polar residues" evidence="1">
    <location>
        <begin position="804"/>
        <end position="825"/>
    </location>
</feature>
<name>A0A836KSU6_9TRYP</name>
<evidence type="ECO:0000313" key="2">
    <source>
        <dbReference type="EMBL" id="KAG5484372.1"/>
    </source>
</evidence>
<reference evidence="2 3" key="1">
    <citation type="submission" date="2021-02" db="EMBL/GenBank/DDBJ databases">
        <title>Leishmania (Mundinia) orientalis Genome sequencing and assembly.</title>
        <authorList>
            <person name="Almutairi H."/>
            <person name="Gatherer D."/>
        </authorList>
    </citation>
    <scope>NUCLEOTIDE SEQUENCE [LARGE SCALE GENOMIC DNA]</scope>
    <source>
        <strain evidence="2">LSCM4</strain>
    </source>
</reference>
<protein>
    <submittedName>
        <fullName evidence="2">Uncharacterized protein</fullName>
    </submittedName>
</protein>
<feature type="compositionally biased region" description="Polar residues" evidence="1">
    <location>
        <begin position="430"/>
        <end position="441"/>
    </location>
</feature>
<evidence type="ECO:0000313" key="3">
    <source>
        <dbReference type="Proteomes" id="UP000674143"/>
    </source>
</evidence>
<feature type="compositionally biased region" description="Low complexity" evidence="1">
    <location>
        <begin position="117"/>
        <end position="130"/>
    </location>
</feature>
<feature type="region of interest" description="Disordered" evidence="1">
    <location>
        <begin position="285"/>
        <end position="315"/>
    </location>
</feature>
<dbReference type="GeneID" id="92363749"/>
<feature type="region of interest" description="Disordered" evidence="1">
    <location>
        <begin position="789"/>
        <end position="826"/>
    </location>
</feature>
<dbReference type="KEGG" id="loi:92363749"/>
<organism evidence="2 3">
    <name type="scientific">Leishmania orientalis</name>
    <dbReference type="NCBI Taxonomy" id="2249476"/>
    <lineage>
        <taxon>Eukaryota</taxon>
        <taxon>Discoba</taxon>
        <taxon>Euglenozoa</taxon>
        <taxon>Kinetoplastea</taxon>
        <taxon>Metakinetoplastina</taxon>
        <taxon>Trypanosomatida</taxon>
        <taxon>Trypanosomatidae</taxon>
        <taxon>Leishmaniinae</taxon>
        <taxon>Leishmania</taxon>
    </lineage>
</organism>
<sequence>MGSAHARRGSGGDSRDGRQPCCAESDAANPLCRSANPVHGKSDLPSQPCRQSPPSSPLIQPWSAFGAPNQQQQRQQQHSSQLANGSTPAGRGSDLRKSGRRASVAVDEARDTPHHLSASPGPNASASSEPMMETSASCDSLDTTKPRLKFNEARDLLLDIFFPRQGELECVFSGFLTREDYARMRGFWAPFLTSERKDEWYLDGVMLSVLGKDRWRSWRQFREVMSASLCREEVLHLNQQRREYSNQLRERLMDLSGALMEQGDQRGKKGNLQTLLKDYNRHKASLSHSSAMESDGISAKRMDGKQRSTGKPLLSRTRSVNPGQLCVRGTLSTSHRQELLSVSLRRLQTTASISFGCFDLIAARIPTAIVSSLPSQYFLNSVPVVYAQAASREKKVGDLDALSFFVSIESRRRLLNGCAPADMSRGAAAHSSNHSNGNTGASAPVAHKDDGGPIQTTQQLYSAVRHVGLVVTTACSSMVLTVLFQLADVLHERQAFRDSKAKAAQLGVSLEELIGREAATVRTYSGKTVEDLQELKRYAVTGEMSLTVLTKQLVARFLSDNRAKIDQLRKRYPNIFTPLEMIATAEEQKNFDVTQLLSGMALKLMFLTGGGQRSIVADDRRVPSSVQRITDDVALSKMLEVPILNRICWIACMMGMPIMSSHGLLAQKHHGKPLSFIEIDECCGVMRVLFQAVGALPCGNACPQNIKEWFPLFPFYAVNSEGKRVLMYLYTAQVTAIQRVPLTLQKDMTLLSFAAAFKSAKGRSRVDISNYFFEPNFTVGYAHCSTDSSSGTDNEDAARPRCSPTGSNGRLTPSASSGGASQRDTSNLEHMASISAASSSSLAAGVLHSDKHRSSLSSSGTSASCSTLMEGNLNIDAYTCVNPQMQLYLRCSNEATMRRHQVTELTPSVSATFHCSARDLEADRPDIAHALHRAVPKLLPSEGFLVLRWTSGEPLVTFCAGDLLSVMAEHVTASVAGGGHETRTSGSAKQVRTLSTRCFTPTPPSEAGVVGAPDALMSGKGSATGTANDRSGNAPAARARAPLVTIDEPEKHSCAMAALLTSKEGACGATSEDDPATTSSSSYPAPETAQVYHDVMHDILGVSEKAAHRIAVRWRVLEVLPFSPLASCSGHVSGGTSSGAAAACRKHERSNSANAYHNEVVLRVAALDMPLAVPLRILTMGHERASMSVFTFGSKNDDTVCWSNPNLIDSIVNKSDDGRQDGRTSSRHALVDSMLAAAANGPMHPTAVAARGRQVPSGLLCDTEEALHNVFYSIGVLLGNAITNGVYFTAPIAPLAFLLMKKAMSSGDHSFKNFMWLEPADGNLLSPTLALNSAYEILNMSDEQYVVFLQLRGLANPDAQIFPVVHSLADEVKEDKALQQRQHRPQRSLNTSTSGLGYLKLIQAHNRKGRTFHRSGSGVHSFSHGAHAPVQDRLQEGRGGPEQRQAMASRAPTPAPDIESKDLRHARLPSRREYISLYLVNDLTWSSVRRDGHGNKNKELWVSMARGFMTSSLAKSPLMTHCCSRVIQEVLCVPDEGEEVPIRPFPRP</sequence>
<feature type="compositionally biased region" description="Low complexity" evidence="1">
    <location>
        <begin position="70"/>
        <end position="81"/>
    </location>
</feature>
<dbReference type="EMBL" id="JAFHLR010000013">
    <property type="protein sequence ID" value="KAG5484372.1"/>
    <property type="molecule type" value="Genomic_DNA"/>
</dbReference>
<feature type="region of interest" description="Disordered" evidence="1">
    <location>
        <begin position="1411"/>
        <end position="1461"/>
    </location>
</feature>
<dbReference type="RefSeq" id="XP_067064865.1">
    <property type="nucleotide sequence ID" value="XM_067209815.1"/>
</dbReference>
<feature type="compositionally biased region" description="Low complexity" evidence="1">
    <location>
        <begin position="1076"/>
        <end position="1085"/>
    </location>
</feature>
<evidence type="ECO:0000256" key="1">
    <source>
        <dbReference type="SAM" id="MobiDB-lite"/>
    </source>
</evidence>
<feature type="region of interest" description="Disordered" evidence="1">
    <location>
        <begin position="425"/>
        <end position="449"/>
    </location>
</feature>
<gene>
    <name evidence="2" type="ORF">LSCM4_07939</name>
</gene>
<accession>A0A836KSU6</accession>
<proteinExistence type="predicted"/>
<keyword evidence="3" id="KW-1185">Reference proteome</keyword>
<dbReference type="SMR" id="A0A836KSU6"/>
<dbReference type="Proteomes" id="UP000674143">
    <property type="component" value="Chromosome 13"/>
</dbReference>
<feature type="region of interest" description="Disordered" evidence="1">
    <location>
        <begin position="1066"/>
        <end position="1085"/>
    </location>
</feature>
<comment type="caution">
    <text evidence="2">The sequence shown here is derived from an EMBL/GenBank/DDBJ whole genome shotgun (WGS) entry which is preliminary data.</text>
</comment>
<feature type="region of interest" description="Disordered" evidence="1">
    <location>
        <begin position="1"/>
        <end position="143"/>
    </location>
</feature>